<dbReference type="SUPFAM" id="SSF75217">
    <property type="entry name" value="alpha/beta knot"/>
    <property type="match status" value="1"/>
</dbReference>
<keyword evidence="5" id="KW-0698">rRNA processing</keyword>
<protein>
    <recommendedName>
        <fullName evidence="5">Ribosomal RNA large subunit methyltransferase H</fullName>
        <ecNumber evidence="5">2.1.1.177</ecNumber>
    </recommendedName>
    <alternativeName>
        <fullName evidence="5">23S rRNA (pseudouridine1915-N3)-methyltransferase</fullName>
    </alternativeName>
    <alternativeName>
        <fullName evidence="5">23S rRNA m3Psi1915 methyltransferase</fullName>
    </alternativeName>
    <alternativeName>
        <fullName evidence="5">rRNA (pseudouridine-N3-)-methyltransferase RlmH</fullName>
    </alternativeName>
</protein>
<dbReference type="InterPro" id="IPR029026">
    <property type="entry name" value="tRNA_m1G_MTases_N"/>
</dbReference>
<comment type="subcellular location">
    <subcellularLocation>
        <location evidence="5">Cytoplasm</location>
    </subcellularLocation>
</comment>
<feature type="binding site" evidence="5">
    <location>
        <position position="72"/>
    </location>
    <ligand>
        <name>S-adenosyl-L-methionine</name>
        <dbReference type="ChEBI" id="CHEBI:59789"/>
    </ligand>
</feature>
<keyword evidence="5" id="KW-0963">Cytoplasm</keyword>
<dbReference type="PIRSF" id="PIRSF004505">
    <property type="entry name" value="MT_bac"/>
    <property type="match status" value="1"/>
</dbReference>
<evidence type="ECO:0000256" key="3">
    <source>
        <dbReference type="ARBA" id="ARBA00022691"/>
    </source>
</evidence>
<evidence type="ECO:0000256" key="4">
    <source>
        <dbReference type="ARBA" id="ARBA00038303"/>
    </source>
</evidence>
<dbReference type="Pfam" id="PF02590">
    <property type="entry name" value="SPOUT_MTase"/>
    <property type="match status" value="1"/>
</dbReference>
<sequence length="156" mass="16465">MRVGVLAVGRLRASSERSLVEDYLSRAAKAGRGMGLTGFDVTEIDDRKGSGRDGEAALLLKALPESAALVALDERGRTLDSPGFAGEVAGLRDRGAGGLFFAIGGADGHGAALLERADLLLSFGAMVWPHMLARVMLTEQIYRATQILAGTPYHRV</sequence>
<dbReference type="Gene3D" id="3.40.1280.10">
    <property type="match status" value="1"/>
</dbReference>
<evidence type="ECO:0000256" key="1">
    <source>
        <dbReference type="ARBA" id="ARBA00022603"/>
    </source>
</evidence>
<feature type="binding site" evidence="5">
    <location>
        <begin position="123"/>
        <end position="128"/>
    </location>
    <ligand>
        <name>S-adenosyl-L-methionine</name>
        <dbReference type="ChEBI" id="CHEBI:59789"/>
    </ligand>
</feature>
<dbReference type="EMBL" id="JAVRHL010000001">
    <property type="protein sequence ID" value="MDT0681865.1"/>
    <property type="molecule type" value="Genomic_DNA"/>
</dbReference>
<comment type="function">
    <text evidence="5">Specifically methylates the pseudouridine at position 1915 (m3Psi1915) in 23S rRNA.</text>
</comment>
<organism evidence="6 7">
    <name type="scientific">Tropicimonas omnivorans</name>
    <dbReference type="NCBI Taxonomy" id="3075590"/>
    <lineage>
        <taxon>Bacteria</taxon>
        <taxon>Pseudomonadati</taxon>
        <taxon>Pseudomonadota</taxon>
        <taxon>Alphaproteobacteria</taxon>
        <taxon>Rhodobacterales</taxon>
        <taxon>Roseobacteraceae</taxon>
        <taxon>Tropicimonas</taxon>
    </lineage>
</organism>
<dbReference type="EC" id="2.1.1.177" evidence="5"/>
<gene>
    <name evidence="5 6" type="primary">rlmH</name>
    <name evidence="6" type="ORF">RM543_04140</name>
</gene>
<dbReference type="PANTHER" id="PTHR33603:SF1">
    <property type="entry name" value="RIBOSOMAL RNA LARGE SUBUNIT METHYLTRANSFERASE H"/>
    <property type="match status" value="1"/>
</dbReference>
<dbReference type="CDD" id="cd18081">
    <property type="entry name" value="RlmH-like"/>
    <property type="match status" value="1"/>
</dbReference>
<comment type="subunit">
    <text evidence="5">Homodimer.</text>
</comment>
<proteinExistence type="inferred from homology"/>
<dbReference type="NCBIfam" id="NF000988">
    <property type="entry name" value="PRK00103.2-2"/>
    <property type="match status" value="1"/>
</dbReference>
<reference evidence="6 7" key="1">
    <citation type="submission" date="2023-09" db="EMBL/GenBank/DDBJ databases">
        <authorList>
            <person name="Rey-Velasco X."/>
        </authorList>
    </citation>
    <scope>NUCLEOTIDE SEQUENCE [LARGE SCALE GENOMIC DNA]</scope>
    <source>
        <strain evidence="6 7">F158</strain>
    </source>
</reference>
<evidence type="ECO:0000256" key="2">
    <source>
        <dbReference type="ARBA" id="ARBA00022679"/>
    </source>
</evidence>
<dbReference type="RefSeq" id="WP_311689622.1">
    <property type="nucleotide sequence ID" value="NZ_JAVRHL010000001.1"/>
</dbReference>
<evidence type="ECO:0000256" key="5">
    <source>
        <dbReference type="HAMAP-Rule" id="MF_00658"/>
    </source>
</evidence>
<keyword evidence="1 5" id="KW-0489">Methyltransferase</keyword>
<comment type="similarity">
    <text evidence="4 5">Belongs to the RNA methyltransferase RlmH family.</text>
</comment>
<evidence type="ECO:0000313" key="7">
    <source>
        <dbReference type="Proteomes" id="UP001265259"/>
    </source>
</evidence>
<dbReference type="InterPro" id="IPR003742">
    <property type="entry name" value="RlmH-like"/>
</dbReference>
<comment type="caution">
    <text evidence="6">The sequence shown here is derived from an EMBL/GenBank/DDBJ whole genome shotgun (WGS) entry which is preliminary data.</text>
</comment>
<keyword evidence="3 5" id="KW-0949">S-adenosyl-L-methionine</keyword>
<dbReference type="Proteomes" id="UP001265259">
    <property type="component" value="Unassembled WGS sequence"/>
</dbReference>
<keyword evidence="2 5" id="KW-0808">Transferase</keyword>
<dbReference type="PANTHER" id="PTHR33603">
    <property type="entry name" value="METHYLTRANSFERASE"/>
    <property type="match status" value="1"/>
</dbReference>
<evidence type="ECO:0000313" key="6">
    <source>
        <dbReference type="EMBL" id="MDT0681865.1"/>
    </source>
</evidence>
<dbReference type="HAMAP" id="MF_00658">
    <property type="entry name" value="23SrRNA_methyltr_H"/>
    <property type="match status" value="1"/>
</dbReference>
<name>A0ABU3DDR9_9RHOB</name>
<comment type="catalytic activity">
    <reaction evidence="5">
        <text>pseudouridine(1915) in 23S rRNA + S-adenosyl-L-methionine = N(3)-methylpseudouridine(1915) in 23S rRNA + S-adenosyl-L-homocysteine + H(+)</text>
        <dbReference type="Rhea" id="RHEA:42752"/>
        <dbReference type="Rhea" id="RHEA-COMP:10221"/>
        <dbReference type="Rhea" id="RHEA-COMP:10222"/>
        <dbReference type="ChEBI" id="CHEBI:15378"/>
        <dbReference type="ChEBI" id="CHEBI:57856"/>
        <dbReference type="ChEBI" id="CHEBI:59789"/>
        <dbReference type="ChEBI" id="CHEBI:65314"/>
        <dbReference type="ChEBI" id="CHEBI:74486"/>
        <dbReference type="EC" id="2.1.1.177"/>
    </reaction>
</comment>
<dbReference type="InterPro" id="IPR029028">
    <property type="entry name" value="Alpha/beta_knot_MTases"/>
</dbReference>
<feature type="binding site" evidence="5">
    <location>
        <position position="104"/>
    </location>
    <ligand>
        <name>S-adenosyl-L-methionine</name>
        <dbReference type="ChEBI" id="CHEBI:59789"/>
    </ligand>
</feature>
<accession>A0ABU3DDR9</accession>
<keyword evidence="7" id="KW-1185">Reference proteome</keyword>
<dbReference type="NCBIfam" id="NF000989">
    <property type="entry name" value="PRK00103.2-3"/>
    <property type="match status" value="1"/>
</dbReference>